<dbReference type="CDD" id="cd12797">
    <property type="entry name" value="M23_peptidase"/>
    <property type="match status" value="1"/>
</dbReference>
<dbReference type="RefSeq" id="WP_004165790.1">
    <property type="nucleotide sequence ID" value="NZ_GL397067.1"/>
</dbReference>
<protein>
    <submittedName>
        <fullName evidence="4">Peptidase, M23 family</fullName>
    </submittedName>
</protein>
<dbReference type="Pfam" id="PF06605">
    <property type="entry name" value="Prophage_tail"/>
    <property type="match status" value="1"/>
</dbReference>
<organism evidence="4 5">
    <name type="scientific">Pediococcus acidilactici DSM 20284</name>
    <dbReference type="NCBI Taxonomy" id="862514"/>
    <lineage>
        <taxon>Bacteria</taxon>
        <taxon>Bacillati</taxon>
        <taxon>Bacillota</taxon>
        <taxon>Bacilli</taxon>
        <taxon>Lactobacillales</taxon>
        <taxon>Lactobacillaceae</taxon>
        <taxon>Pediococcus</taxon>
        <taxon>Pediococcus acidilactici group</taxon>
    </lineage>
</organism>
<feature type="domain" description="M23ase beta-sheet core" evidence="2">
    <location>
        <begin position="254"/>
        <end position="345"/>
    </location>
</feature>
<feature type="region of interest" description="Disordered" evidence="1">
    <location>
        <begin position="200"/>
        <end position="230"/>
    </location>
</feature>
<dbReference type="EMBL" id="AEEG01000002">
    <property type="protein sequence ID" value="EFL96247.1"/>
    <property type="molecule type" value="Genomic_DNA"/>
</dbReference>
<dbReference type="Proteomes" id="UP000004470">
    <property type="component" value="Unassembled WGS sequence"/>
</dbReference>
<dbReference type="InterPro" id="IPR010572">
    <property type="entry name" value="Tail_dom"/>
</dbReference>
<proteinExistence type="predicted"/>
<dbReference type="eggNOG" id="COG4926">
    <property type="taxonomic scope" value="Bacteria"/>
</dbReference>
<dbReference type="Gene3D" id="2.70.70.10">
    <property type="entry name" value="Glucose Permease (Domain IIA)"/>
    <property type="match status" value="1"/>
</dbReference>
<comment type="caution">
    <text evidence="4">The sequence shown here is derived from an EMBL/GenBank/DDBJ whole genome shotgun (WGS) entry which is preliminary data.</text>
</comment>
<name>E0NDC6_PEDAC</name>
<dbReference type="SUPFAM" id="SSF51261">
    <property type="entry name" value="Duplicated hybrid motif"/>
    <property type="match status" value="1"/>
</dbReference>
<evidence type="ECO:0000259" key="3">
    <source>
        <dbReference type="Pfam" id="PF06605"/>
    </source>
</evidence>
<evidence type="ECO:0000313" key="4">
    <source>
        <dbReference type="EMBL" id="EFL96247.1"/>
    </source>
</evidence>
<reference evidence="4" key="1">
    <citation type="submission" date="2010-07" db="EMBL/GenBank/DDBJ databases">
        <authorList>
            <person name="Muzny D."/>
            <person name="Qin X."/>
            <person name="Deng J."/>
            <person name="Jiang H."/>
            <person name="Liu Y."/>
            <person name="Qu J."/>
            <person name="Song X.-Z."/>
            <person name="Zhang L."/>
            <person name="Thornton R."/>
            <person name="Coyle M."/>
            <person name="Francisco L."/>
            <person name="Jackson L."/>
            <person name="Javaid M."/>
            <person name="Korchina V."/>
            <person name="Kovar C."/>
            <person name="Mata R."/>
            <person name="Mathew T."/>
            <person name="Ngo R."/>
            <person name="Nguyen L."/>
            <person name="Nguyen N."/>
            <person name="Okwuonu G."/>
            <person name="Ongeri F."/>
            <person name="Pham C."/>
            <person name="Simmons D."/>
            <person name="Wilczek-Boney K."/>
            <person name="Hale W."/>
            <person name="Jakkamsetti A."/>
            <person name="Pham P."/>
            <person name="Ruth R."/>
            <person name="San Lucas F."/>
            <person name="Warren J."/>
            <person name="Zhang J."/>
            <person name="Zhao Z."/>
            <person name="Zhou C."/>
            <person name="Zhu D."/>
            <person name="Lee S."/>
            <person name="Bess C."/>
            <person name="Blankenburg K."/>
            <person name="Forbes L."/>
            <person name="Fu Q."/>
            <person name="Gubbala S."/>
            <person name="Hirani K."/>
            <person name="Jayaseelan J.C."/>
            <person name="Lara F."/>
            <person name="Munidasa M."/>
            <person name="Palculict T."/>
            <person name="Patil S."/>
            <person name="Pu L.-L."/>
            <person name="Saada N."/>
            <person name="Tang L."/>
            <person name="Weissenberger G."/>
            <person name="Zhu Y."/>
            <person name="Hemphill L."/>
            <person name="Shang Y."/>
            <person name="Youmans B."/>
            <person name="Ayvaz T."/>
            <person name="Ross M."/>
            <person name="Santibanez J."/>
            <person name="Aqrawi P."/>
            <person name="Gross S."/>
            <person name="Joshi V."/>
            <person name="Fowler G."/>
            <person name="Nazareth L."/>
            <person name="Reid J."/>
            <person name="Worley K."/>
            <person name="Petrosino J."/>
            <person name="Highlander S."/>
            <person name="Gibbs R."/>
        </authorList>
    </citation>
    <scope>NUCLEOTIDE SEQUENCE [LARGE SCALE GENOMIC DNA]</scope>
    <source>
        <strain evidence="4">DSM 20284</strain>
    </source>
</reference>
<dbReference type="GeneID" id="29745005"/>
<dbReference type="Gene3D" id="3.55.50.40">
    <property type="match status" value="1"/>
</dbReference>
<sequence>MLLIRDPVGNEAPLRATQVAVTDNLGEIGQLSFVVNATDISTYGAELLGPRAVVTVPETKQMYRLSNISSISVGNFNQITVTATHIASDLHDKFIDENVAKGSKSLDDCMKILVADTKFKYTIHDKFSNFEFTDGFGGGYADDLFINTLAPDFGFEFSFNNYQIDIYKTVGKSNAFVFVDGLNISKINKTEDYTNIQTYIKGTGKDPNDDSDDSDSNDNGDDTNPSGKWISPVGTGGHFMAGQLFGDTVGRGNVHDGLDFGSLMGWSHTIVAPHDSKIVYVGYDQPWAHGMIVGVTGNLWWLCQEYSNVWTADTFVKVGQMVKAGDHIANMTNNHLHFGMTKQGLATAIAGSNTTAGFIDPRPYLGV</sequence>
<dbReference type="Pfam" id="PF01551">
    <property type="entry name" value="Peptidase_M23"/>
    <property type="match status" value="1"/>
</dbReference>
<feature type="compositionally biased region" description="Acidic residues" evidence="1">
    <location>
        <begin position="209"/>
        <end position="221"/>
    </location>
</feature>
<dbReference type="InterPro" id="IPR016047">
    <property type="entry name" value="M23ase_b-sheet_dom"/>
</dbReference>
<evidence type="ECO:0000259" key="2">
    <source>
        <dbReference type="Pfam" id="PF01551"/>
    </source>
</evidence>
<dbReference type="InterPro" id="IPR011055">
    <property type="entry name" value="Dup_hybrid_motif"/>
</dbReference>
<keyword evidence="5" id="KW-1185">Reference proteome</keyword>
<accession>E0NDC6</accession>
<evidence type="ECO:0000256" key="1">
    <source>
        <dbReference type="SAM" id="MobiDB-lite"/>
    </source>
</evidence>
<gene>
    <name evidence="4" type="ORF">HMPREF0623_0298</name>
</gene>
<feature type="domain" description="Tail spike" evidence="3">
    <location>
        <begin position="89"/>
        <end position="219"/>
    </location>
</feature>
<evidence type="ECO:0000313" key="5">
    <source>
        <dbReference type="Proteomes" id="UP000004470"/>
    </source>
</evidence>
<dbReference type="HOGENOM" id="CLU_754088_0_0_9"/>
<dbReference type="AlphaFoldDB" id="E0NDC6"/>